<keyword evidence="1" id="KW-0732">Signal</keyword>
<protein>
    <recommendedName>
        <fullName evidence="4">Lipoprotein</fullName>
    </recommendedName>
</protein>
<dbReference type="Proteomes" id="UP000652567">
    <property type="component" value="Unassembled WGS sequence"/>
</dbReference>
<sequence length="154" mass="16679">MNFASFCKRSLLLVPALLLVACSKPDQSAELKSYPVYGVCTIDSPARDAVIDGKTDFNLGGWAFNKQDSSVPGAVIVYFVNEETTELTTRTATRAPREDVAAAFGQEGVLNSGFNAVVAQNSLKPGTYRIELIQVSNRDGSFRCDGDVHRITVQ</sequence>
<accession>A0A928V436</accession>
<evidence type="ECO:0000256" key="1">
    <source>
        <dbReference type="SAM" id="SignalP"/>
    </source>
</evidence>
<evidence type="ECO:0008006" key="4">
    <source>
        <dbReference type="Google" id="ProtNLM"/>
    </source>
</evidence>
<keyword evidence="3" id="KW-1185">Reference proteome</keyword>
<gene>
    <name evidence="2" type="ORF">C4F51_14285</name>
</gene>
<evidence type="ECO:0000313" key="3">
    <source>
        <dbReference type="Proteomes" id="UP000652567"/>
    </source>
</evidence>
<feature type="chain" id="PRO_5037324153" description="Lipoprotein" evidence="1">
    <location>
        <begin position="29"/>
        <end position="154"/>
    </location>
</feature>
<evidence type="ECO:0000313" key="2">
    <source>
        <dbReference type="EMBL" id="MBE8718360.1"/>
    </source>
</evidence>
<dbReference type="AlphaFoldDB" id="A0A928V436"/>
<comment type="caution">
    <text evidence="2">The sequence shown here is derived from an EMBL/GenBank/DDBJ whole genome shotgun (WGS) entry which is preliminary data.</text>
</comment>
<dbReference type="EMBL" id="PRDL01000001">
    <property type="protein sequence ID" value="MBE8718360.1"/>
    <property type="molecule type" value="Genomic_DNA"/>
</dbReference>
<feature type="signal peptide" evidence="1">
    <location>
        <begin position="1"/>
        <end position="28"/>
    </location>
</feature>
<reference evidence="2" key="1">
    <citation type="submission" date="2018-07" db="EMBL/GenBank/DDBJ databases">
        <title>Genome assembly of strain Ka43.</title>
        <authorList>
            <person name="Kukolya J."/>
            <person name="Nagy I."/>
            <person name="Horvath B."/>
            <person name="Toth A."/>
        </authorList>
    </citation>
    <scope>NUCLEOTIDE SEQUENCE</scope>
    <source>
        <strain evidence="2">KB43</strain>
    </source>
</reference>
<name>A0A928V436_9GAMM</name>
<organism evidence="2 3">
    <name type="scientific">Cellvibrio polysaccharolyticus</name>
    <dbReference type="NCBI Taxonomy" id="2082724"/>
    <lineage>
        <taxon>Bacteria</taxon>
        <taxon>Pseudomonadati</taxon>
        <taxon>Pseudomonadota</taxon>
        <taxon>Gammaproteobacteria</taxon>
        <taxon>Cellvibrionales</taxon>
        <taxon>Cellvibrionaceae</taxon>
        <taxon>Cellvibrio</taxon>
    </lineage>
</organism>
<dbReference type="RefSeq" id="WP_193910871.1">
    <property type="nucleotide sequence ID" value="NZ_PRDL01000001.1"/>
</dbReference>
<proteinExistence type="predicted"/>